<organism evidence="8 9">
    <name type="scientific">Methanobacterium formicicum (strain DSM 3637 / PP1)</name>
    <dbReference type="NCBI Taxonomy" id="1204725"/>
    <lineage>
        <taxon>Archaea</taxon>
        <taxon>Methanobacteriati</taxon>
        <taxon>Methanobacteriota</taxon>
        <taxon>Methanomada group</taxon>
        <taxon>Methanobacteria</taxon>
        <taxon>Methanobacteriales</taxon>
        <taxon>Methanobacteriaceae</taxon>
        <taxon>Methanobacterium</taxon>
    </lineage>
</organism>
<keyword evidence="3 5" id="KW-0804">Transcription</keyword>
<comment type="function">
    <text evidence="5">DNA-dependent RNA polymerase (RNAP) catalyzes the transcription of DNA into RNA using the four ribonucleoside triphosphates as substrates.</text>
</comment>
<dbReference type="EC" id="2.7.7.6" evidence="5"/>
<dbReference type="InterPro" id="IPR009025">
    <property type="entry name" value="RBP11-like_dimer"/>
</dbReference>
<dbReference type="PATRIC" id="fig|1204725.3.peg.180"/>
<dbReference type="EMBL" id="AMPO01000001">
    <property type="protein sequence ID" value="EKF86802.1"/>
    <property type="molecule type" value="Genomic_DNA"/>
</dbReference>
<keyword evidence="5 8" id="KW-0808">Transferase</keyword>
<dbReference type="HAMAP" id="MF_00261">
    <property type="entry name" value="RNApol_arch_Rpo11"/>
    <property type="match status" value="1"/>
</dbReference>
<dbReference type="GO" id="GO:0006351">
    <property type="term" value="P:DNA-templated transcription"/>
    <property type="evidence" value="ECO:0007669"/>
    <property type="project" value="UniProtKB-UniRule"/>
</dbReference>
<name>K2R6F1_METFP</name>
<dbReference type="InterPro" id="IPR036603">
    <property type="entry name" value="RBP11-like"/>
</dbReference>
<dbReference type="InterPro" id="IPR022905">
    <property type="entry name" value="Rpo11-like"/>
</dbReference>
<evidence type="ECO:0000259" key="7">
    <source>
        <dbReference type="Pfam" id="PF13656"/>
    </source>
</evidence>
<comment type="caution">
    <text evidence="8">The sequence shown here is derived from an EMBL/GenBank/DDBJ whole genome shotgun (WGS) entry which is preliminary data.</text>
</comment>
<dbReference type="Pfam" id="PF13656">
    <property type="entry name" value="RNA_pol_L_2"/>
    <property type="match status" value="1"/>
</dbReference>
<gene>
    <name evidence="5" type="primary">rpo11</name>
    <name evidence="5" type="synonym">rpoL</name>
    <name evidence="8" type="ORF">A994_00910</name>
</gene>
<dbReference type="Gene3D" id="3.30.1360.10">
    <property type="entry name" value="RNA polymerase, RBP11-like subunit"/>
    <property type="match status" value="1"/>
</dbReference>
<proteinExistence type="inferred from homology"/>
<feature type="region of interest" description="Disordered" evidence="6">
    <location>
        <begin position="83"/>
        <end position="115"/>
    </location>
</feature>
<sequence>MKIITDKKNELEIEITGETHTLCNALRKTLMEDKGVEAAAYVIEHPIIGEPKLYLRGKNPKKSLKVAAETLQSRCDEFKELLESDGDGKTKGKKKAKKPAKKAAKKTTKKAAKKK</sequence>
<dbReference type="Proteomes" id="UP000007360">
    <property type="component" value="Unassembled WGS sequence"/>
</dbReference>
<comment type="subcellular location">
    <subcellularLocation>
        <location evidence="5">Cytoplasm</location>
    </subcellularLocation>
</comment>
<comment type="subunit">
    <text evidence="5">Part of the RNA polymerase complex.</text>
</comment>
<dbReference type="SUPFAM" id="SSF55257">
    <property type="entry name" value="RBP11-like subunits of RNA polymerase"/>
    <property type="match status" value="1"/>
</dbReference>
<dbReference type="PANTHER" id="PTHR13946:SF28">
    <property type="entry name" value="DNA-DIRECTED RNA POLYMERASES I AND III SUBUNIT RPAC2"/>
    <property type="match status" value="1"/>
</dbReference>
<dbReference type="GO" id="GO:0003899">
    <property type="term" value="F:DNA-directed RNA polymerase activity"/>
    <property type="evidence" value="ECO:0007669"/>
    <property type="project" value="UniProtKB-UniRule"/>
</dbReference>
<dbReference type="GO" id="GO:0000428">
    <property type="term" value="C:DNA-directed RNA polymerase complex"/>
    <property type="evidence" value="ECO:0007669"/>
    <property type="project" value="UniProtKB-KW"/>
</dbReference>
<evidence type="ECO:0000256" key="5">
    <source>
        <dbReference type="HAMAP-Rule" id="MF_00261"/>
    </source>
</evidence>
<evidence type="ECO:0000256" key="6">
    <source>
        <dbReference type="SAM" id="MobiDB-lite"/>
    </source>
</evidence>
<keyword evidence="9" id="KW-1185">Reference proteome</keyword>
<evidence type="ECO:0000256" key="2">
    <source>
        <dbReference type="ARBA" id="ARBA00022490"/>
    </source>
</evidence>
<dbReference type="GO" id="GO:0046983">
    <property type="term" value="F:protein dimerization activity"/>
    <property type="evidence" value="ECO:0007669"/>
    <property type="project" value="InterPro"/>
</dbReference>
<accession>K2R6F1</accession>
<reference evidence="8 9" key="1">
    <citation type="journal article" date="2012" name="J. Bacteriol.">
        <title>Draft genome sequence of Methanobacterium formicicum DSM 3637, an archaebacterium isolated from the methane producer amoeba Pelomyxa palustris.</title>
        <authorList>
            <person name="Gutierrez G."/>
        </authorList>
    </citation>
    <scope>NUCLEOTIDE SEQUENCE [LARGE SCALE GENOMIC DNA]</scope>
    <source>
        <strain evidence="9">DSM 3637 / PP1</strain>
    </source>
</reference>
<feature type="domain" description="DNA-directed RNA polymerase RBP11-like dimerisation" evidence="7">
    <location>
        <begin position="10"/>
        <end position="80"/>
    </location>
</feature>
<dbReference type="OrthoDB" id="24205at2157"/>
<dbReference type="CDD" id="cd06927">
    <property type="entry name" value="RNAP_L"/>
    <property type="match status" value="1"/>
</dbReference>
<evidence type="ECO:0000313" key="9">
    <source>
        <dbReference type="Proteomes" id="UP000007360"/>
    </source>
</evidence>
<evidence type="ECO:0000256" key="3">
    <source>
        <dbReference type="ARBA" id="ARBA00023163"/>
    </source>
</evidence>
<keyword evidence="1 5" id="KW-0240">DNA-directed RNA polymerase</keyword>
<dbReference type="GO" id="GO:0003677">
    <property type="term" value="F:DNA binding"/>
    <property type="evidence" value="ECO:0007669"/>
    <property type="project" value="InterPro"/>
</dbReference>
<evidence type="ECO:0000313" key="8">
    <source>
        <dbReference type="EMBL" id="EKF86802.1"/>
    </source>
</evidence>
<dbReference type="NCBIfam" id="NF002240">
    <property type="entry name" value="PRK01146.2-4"/>
    <property type="match status" value="1"/>
</dbReference>
<evidence type="ECO:0000256" key="1">
    <source>
        <dbReference type="ARBA" id="ARBA00022478"/>
    </source>
</evidence>
<protein>
    <recommendedName>
        <fullName evidence="5">DNA-directed RNA polymerase subunit Rpo11</fullName>
        <ecNumber evidence="5">2.7.7.6</ecNumber>
    </recommendedName>
    <alternativeName>
        <fullName evidence="5">DNA-directed RNA polymerase subunit L</fullName>
    </alternativeName>
</protein>
<comment type="similarity">
    <text evidence="4 5">Belongs to the archaeal Rpo11/eukaryotic RPB11/RPC19 RNA polymerase subunit family.</text>
</comment>
<keyword evidence="5 8" id="KW-0548">Nucleotidyltransferase</keyword>
<dbReference type="InterPro" id="IPR008193">
    <property type="entry name" value="RNA_pol_Rpb11_13-16kDa_CS"/>
</dbReference>
<dbReference type="PROSITE" id="PS01154">
    <property type="entry name" value="RNA_POL_L_13KD"/>
    <property type="match status" value="1"/>
</dbReference>
<evidence type="ECO:0000256" key="4">
    <source>
        <dbReference type="ARBA" id="ARBA00025751"/>
    </source>
</evidence>
<comment type="catalytic activity">
    <reaction evidence="5">
        <text>RNA(n) + a ribonucleoside 5'-triphosphate = RNA(n+1) + diphosphate</text>
        <dbReference type="Rhea" id="RHEA:21248"/>
        <dbReference type="Rhea" id="RHEA-COMP:14527"/>
        <dbReference type="Rhea" id="RHEA-COMP:17342"/>
        <dbReference type="ChEBI" id="CHEBI:33019"/>
        <dbReference type="ChEBI" id="CHEBI:61557"/>
        <dbReference type="ChEBI" id="CHEBI:140395"/>
        <dbReference type="EC" id="2.7.7.6"/>
    </reaction>
</comment>
<feature type="compositionally biased region" description="Basic residues" evidence="6">
    <location>
        <begin position="91"/>
        <end position="115"/>
    </location>
</feature>
<dbReference type="PANTHER" id="PTHR13946">
    <property type="entry name" value="DNA-DIRECTED RNA POLYMERASE I,II,III"/>
    <property type="match status" value="1"/>
</dbReference>
<keyword evidence="2 5" id="KW-0963">Cytoplasm</keyword>
<dbReference type="AlphaFoldDB" id="K2R6F1"/>
<dbReference type="GO" id="GO:0005737">
    <property type="term" value="C:cytoplasm"/>
    <property type="evidence" value="ECO:0007669"/>
    <property type="project" value="UniProtKB-SubCell"/>
</dbReference>
<dbReference type="RefSeq" id="WP_004029370.1">
    <property type="nucleotide sequence ID" value="NZ_AMPO01000001.1"/>
</dbReference>